<sequence>MTEIPGYIYWLTRTTFIFWAICLLVVALLPDYRPIAFGLIAGSAVSYVNTKYLARKVRLITEAAANGEKKKRGLGFSQRAAVSVAAVILAVKFPQWFEMYALAGSLVFAPFALIVIGFVLSRHTERNSANERGEKNA</sequence>
<feature type="transmembrane region" description="Helical" evidence="6">
    <location>
        <begin position="99"/>
        <end position="120"/>
    </location>
</feature>
<dbReference type="Pfam" id="PF03899">
    <property type="entry name" value="ATP-synt_I"/>
    <property type="match status" value="1"/>
</dbReference>
<dbReference type="Proteomes" id="UP000078148">
    <property type="component" value="Chromosome"/>
</dbReference>
<keyword evidence="3 6" id="KW-0812">Transmembrane</keyword>
<evidence type="ECO:0000313" key="7">
    <source>
        <dbReference type="EMBL" id="ANF98524.1"/>
    </source>
</evidence>
<dbReference type="KEGG" id="pbv:AR543_22685"/>
<dbReference type="InterPro" id="IPR039072">
    <property type="entry name" value="ATP_synth_I_Bacilli"/>
</dbReference>
<dbReference type="GO" id="GO:0005886">
    <property type="term" value="C:plasma membrane"/>
    <property type="evidence" value="ECO:0007669"/>
    <property type="project" value="UniProtKB-SubCell"/>
</dbReference>
<keyword evidence="2" id="KW-1003">Cell membrane</keyword>
<proteinExistence type="predicted"/>
<evidence type="ECO:0000256" key="4">
    <source>
        <dbReference type="ARBA" id="ARBA00022989"/>
    </source>
</evidence>
<evidence type="ECO:0000256" key="3">
    <source>
        <dbReference type="ARBA" id="ARBA00022692"/>
    </source>
</evidence>
<evidence type="ECO:0000256" key="2">
    <source>
        <dbReference type="ARBA" id="ARBA00022475"/>
    </source>
</evidence>
<evidence type="ECO:0000256" key="5">
    <source>
        <dbReference type="ARBA" id="ARBA00023136"/>
    </source>
</evidence>
<organism evidence="7 8">
    <name type="scientific">Paenibacillus bovis</name>
    <dbReference type="NCBI Taxonomy" id="1616788"/>
    <lineage>
        <taxon>Bacteria</taxon>
        <taxon>Bacillati</taxon>
        <taxon>Bacillota</taxon>
        <taxon>Bacilli</taxon>
        <taxon>Bacillales</taxon>
        <taxon>Paenibacillaceae</taxon>
        <taxon>Paenibacillus</taxon>
    </lineage>
</organism>
<dbReference type="STRING" id="1616788.AR543_22685"/>
<keyword evidence="4 6" id="KW-1133">Transmembrane helix</keyword>
<reference evidence="7 8" key="2">
    <citation type="journal article" date="2016" name="Int. J. Syst. Evol. Microbiol.">
        <title>Paenibacillus bovis sp. nov., isolated from raw yak (Bos grunniens) milk.</title>
        <authorList>
            <person name="Gao C."/>
            <person name="Han J."/>
            <person name="Liu Z."/>
            <person name="Xu X."/>
            <person name="Hang F."/>
            <person name="Wu Z."/>
        </authorList>
    </citation>
    <scope>NUCLEOTIDE SEQUENCE [LARGE SCALE GENOMIC DNA]</scope>
    <source>
        <strain evidence="7 8">BD3526</strain>
    </source>
</reference>
<feature type="transmembrane region" description="Helical" evidence="6">
    <location>
        <begin position="7"/>
        <end position="29"/>
    </location>
</feature>
<name>A0A172ZLK1_9BACL</name>
<protein>
    <recommendedName>
        <fullName evidence="9">ATP synthase subunit I</fullName>
    </recommendedName>
</protein>
<accession>A0A172ZLK1</accession>
<evidence type="ECO:0000256" key="1">
    <source>
        <dbReference type="ARBA" id="ARBA00004651"/>
    </source>
</evidence>
<dbReference type="PANTHER" id="PTHR40035:SF1">
    <property type="entry name" value="ATP SYNTHASE PROTEIN I"/>
    <property type="match status" value="1"/>
</dbReference>
<reference evidence="8" key="1">
    <citation type="submission" date="2015-10" db="EMBL/GenBank/DDBJ databases">
        <title>Genome of Paenibacillus bovis sp. nov.</title>
        <authorList>
            <person name="Wu Z."/>
            <person name="Gao C."/>
            <person name="Liu Z."/>
            <person name="Zheng H."/>
        </authorList>
    </citation>
    <scope>NUCLEOTIDE SEQUENCE [LARGE SCALE GENOMIC DNA]</scope>
    <source>
        <strain evidence="8">BD3526</strain>
    </source>
</reference>
<dbReference type="PANTHER" id="PTHR40035">
    <property type="entry name" value="ATP SYNTHASE PROTEIN I"/>
    <property type="match status" value="1"/>
</dbReference>
<dbReference type="EMBL" id="CP013023">
    <property type="protein sequence ID" value="ANF98524.1"/>
    <property type="molecule type" value="Genomic_DNA"/>
</dbReference>
<keyword evidence="5 6" id="KW-0472">Membrane</keyword>
<evidence type="ECO:0008006" key="9">
    <source>
        <dbReference type="Google" id="ProtNLM"/>
    </source>
</evidence>
<evidence type="ECO:0000256" key="6">
    <source>
        <dbReference type="SAM" id="Phobius"/>
    </source>
</evidence>
<evidence type="ECO:0000313" key="8">
    <source>
        <dbReference type="Proteomes" id="UP000078148"/>
    </source>
</evidence>
<keyword evidence="8" id="KW-1185">Reference proteome</keyword>
<dbReference type="OrthoDB" id="2678639at2"/>
<dbReference type="AlphaFoldDB" id="A0A172ZLK1"/>
<gene>
    <name evidence="7" type="ORF">AR543_22685</name>
</gene>
<comment type="subcellular location">
    <subcellularLocation>
        <location evidence="1">Cell membrane</location>
        <topology evidence="1">Multi-pass membrane protein</topology>
    </subcellularLocation>
</comment>
<dbReference type="InterPro" id="IPR005598">
    <property type="entry name" value="ATP_synth_I"/>
</dbReference>
<dbReference type="RefSeq" id="WP_060536555.1">
    <property type="nucleotide sequence ID" value="NZ_CP013023.1"/>
</dbReference>